<gene>
    <name evidence="1" type="ORF">ACFQ2E_08625</name>
</gene>
<name>A0ABW3RC60_9FLAO</name>
<dbReference type="InterPro" id="IPR006439">
    <property type="entry name" value="HAD-SF_hydro_IA"/>
</dbReference>
<dbReference type="PANTHER" id="PTHR43611:SF3">
    <property type="entry name" value="FLAVIN MONONUCLEOTIDE HYDROLASE 1, CHLOROPLATIC"/>
    <property type="match status" value="1"/>
</dbReference>
<keyword evidence="2" id="KW-1185">Reference proteome</keyword>
<dbReference type="RefSeq" id="WP_311938858.1">
    <property type="nucleotide sequence ID" value="NZ_JAVSCK010000002.1"/>
</dbReference>
<dbReference type="Gene3D" id="3.40.50.1000">
    <property type="entry name" value="HAD superfamily/HAD-like"/>
    <property type="match status" value="1"/>
</dbReference>
<protein>
    <submittedName>
        <fullName evidence="1">HAD family phosphatase</fullName>
    </submittedName>
</protein>
<dbReference type="PRINTS" id="PR00413">
    <property type="entry name" value="HADHALOGNASE"/>
</dbReference>
<dbReference type="Gene3D" id="1.10.150.240">
    <property type="entry name" value="Putative phosphatase, domain 2"/>
    <property type="match status" value="1"/>
</dbReference>
<dbReference type="SUPFAM" id="SSF56784">
    <property type="entry name" value="HAD-like"/>
    <property type="match status" value="1"/>
</dbReference>
<dbReference type="InterPro" id="IPR023214">
    <property type="entry name" value="HAD_sf"/>
</dbReference>
<dbReference type="NCBIfam" id="TIGR01509">
    <property type="entry name" value="HAD-SF-IA-v3"/>
    <property type="match status" value="1"/>
</dbReference>
<dbReference type="PANTHER" id="PTHR43611">
    <property type="entry name" value="ALPHA-D-GLUCOSE 1-PHOSPHATE PHOSPHATASE"/>
    <property type="match status" value="1"/>
</dbReference>
<dbReference type="SFLD" id="SFLDG01129">
    <property type="entry name" value="C1.5:_HAD__Beta-PGM__Phosphata"/>
    <property type="match status" value="1"/>
</dbReference>
<dbReference type="EMBL" id="JBHTLJ010000002">
    <property type="protein sequence ID" value="MFD1162478.1"/>
    <property type="molecule type" value="Genomic_DNA"/>
</dbReference>
<comment type="caution">
    <text evidence="1">The sequence shown here is derived from an EMBL/GenBank/DDBJ whole genome shotgun (WGS) entry which is preliminary data.</text>
</comment>
<sequence>MIKTIIFDFGNVFINLDINGALQHALNTFKIETLSDEMIAINSLYEQGLMSTDEFLGFYAENFPELSKEELIEVWNFMLKDFPEHRLAFLKELKATSKYKLILLSNTNALHIDWIIENIPFYESFKNSFDAFYLSHEIQLRKPNNDIFEFVLNENKIKANTCLFIDDNEDNIKTAEALGFKTWHINPDTEDVANLFNSKTHLFD</sequence>
<accession>A0ABW3RC60</accession>
<dbReference type="InterPro" id="IPR023198">
    <property type="entry name" value="PGP-like_dom2"/>
</dbReference>
<dbReference type="InterPro" id="IPR036412">
    <property type="entry name" value="HAD-like_sf"/>
</dbReference>
<dbReference type="NCBIfam" id="TIGR01549">
    <property type="entry name" value="HAD-SF-IA-v1"/>
    <property type="match status" value="1"/>
</dbReference>
<dbReference type="Pfam" id="PF00702">
    <property type="entry name" value="Hydrolase"/>
    <property type="match status" value="1"/>
</dbReference>
<dbReference type="SFLD" id="SFLDS00003">
    <property type="entry name" value="Haloacid_Dehalogenase"/>
    <property type="match status" value="1"/>
</dbReference>
<organism evidence="1 2">
    <name type="scientific">Hwangdonia seohaensis</name>
    <dbReference type="NCBI Taxonomy" id="1240727"/>
    <lineage>
        <taxon>Bacteria</taxon>
        <taxon>Pseudomonadati</taxon>
        <taxon>Bacteroidota</taxon>
        <taxon>Flavobacteriia</taxon>
        <taxon>Flavobacteriales</taxon>
        <taxon>Flavobacteriaceae</taxon>
        <taxon>Hwangdonia</taxon>
    </lineage>
</organism>
<dbReference type="CDD" id="cd02603">
    <property type="entry name" value="HAD_sEH-N_like"/>
    <property type="match status" value="1"/>
</dbReference>
<reference evidence="2" key="1">
    <citation type="journal article" date="2019" name="Int. J. Syst. Evol. Microbiol.">
        <title>The Global Catalogue of Microorganisms (GCM) 10K type strain sequencing project: providing services to taxonomists for standard genome sequencing and annotation.</title>
        <authorList>
            <consortium name="The Broad Institute Genomics Platform"/>
            <consortium name="The Broad Institute Genome Sequencing Center for Infectious Disease"/>
            <person name="Wu L."/>
            <person name="Ma J."/>
        </authorList>
    </citation>
    <scope>NUCLEOTIDE SEQUENCE [LARGE SCALE GENOMIC DNA]</scope>
    <source>
        <strain evidence="2">CCUG 63246</strain>
    </source>
</reference>
<evidence type="ECO:0000313" key="2">
    <source>
        <dbReference type="Proteomes" id="UP001597163"/>
    </source>
</evidence>
<evidence type="ECO:0000313" key="1">
    <source>
        <dbReference type="EMBL" id="MFD1162478.1"/>
    </source>
</evidence>
<dbReference type="Proteomes" id="UP001597163">
    <property type="component" value="Unassembled WGS sequence"/>
</dbReference>
<proteinExistence type="predicted"/>